<comment type="caution">
    <text evidence="6">The sequence shown here is derived from an EMBL/GenBank/DDBJ whole genome shotgun (WGS) entry which is preliminary data.</text>
</comment>
<dbReference type="InterPro" id="IPR000644">
    <property type="entry name" value="CBS_dom"/>
</dbReference>
<dbReference type="EMBL" id="JAGSPA010000002">
    <property type="protein sequence ID" value="MBV7256294.1"/>
    <property type="molecule type" value="Genomic_DNA"/>
</dbReference>
<dbReference type="RefSeq" id="WP_218444877.1">
    <property type="nucleotide sequence ID" value="NZ_JAGSPA010000002.1"/>
</dbReference>
<feature type="domain" description="CBS" evidence="5">
    <location>
        <begin position="142"/>
        <end position="202"/>
    </location>
</feature>
<gene>
    <name evidence="6" type="ORF">KCG44_05785</name>
</gene>
<dbReference type="PANTHER" id="PTHR22777">
    <property type="entry name" value="HEMOLYSIN-RELATED"/>
    <property type="match status" value="1"/>
</dbReference>
<dbReference type="PANTHER" id="PTHR22777:SF27">
    <property type="entry name" value="MAGNESIUM AND COBALT EFFLUX PROTEIN CORC"/>
    <property type="match status" value="1"/>
</dbReference>
<evidence type="ECO:0000313" key="6">
    <source>
        <dbReference type="EMBL" id="MBV7256294.1"/>
    </source>
</evidence>
<accession>A0ABS6SD39</accession>
<protein>
    <submittedName>
        <fullName evidence="6">HlyC/CorC family transporter</fullName>
    </submittedName>
</protein>
<reference evidence="6 7" key="1">
    <citation type="submission" date="2021-04" db="EMBL/GenBank/DDBJ databases">
        <authorList>
            <person name="Pira H."/>
            <person name="Risdian C."/>
            <person name="Wink J."/>
        </authorList>
    </citation>
    <scope>NUCLEOTIDE SEQUENCE [LARGE SCALE GENOMIC DNA]</scope>
    <source>
        <strain evidence="6 7">WHA3</strain>
    </source>
</reference>
<keyword evidence="7" id="KW-1185">Reference proteome</keyword>
<dbReference type="Pfam" id="PF03471">
    <property type="entry name" value="CorC_HlyC"/>
    <property type="match status" value="1"/>
</dbReference>
<dbReference type="Proteomes" id="UP000722336">
    <property type="component" value="Unassembled WGS sequence"/>
</dbReference>
<comment type="similarity">
    <text evidence="1">Belongs to the UPF0053 family. Hemolysin C subfamily.</text>
</comment>
<evidence type="ECO:0000313" key="7">
    <source>
        <dbReference type="Proteomes" id="UP000722336"/>
    </source>
</evidence>
<dbReference type="SMART" id="SM01091">
    <property type="entry name" value="CorC_HlyC"/>
    <property type="match status" value="1"/>
</dbReference>
<keyword evidence="2" id="KW-0677">Repeat</keyword>
<dbReference type="InterPro" id="IPR044751">
    <property type="entry name" value="Ion_transp-like_CBS"/>
</dbReference>
<dbReference type="PROSITE" id="PS51371">
    <property type="entry name" value="CBS"/>
    <property type="match status" value="2"/>
</dbReference>
<dbReference type="CDD" id="cd04590">
    <property type="entry name" value="CBS_pair_CorC_HlyC_assoc"/>
    <property type="match status" value="1"/>
</dbReference>
<evidence type="ECO:0000256" key="3">
    <source>
        <dbReference type="ARBA" id="ARBA00023122"/>
    </source>
</evidence>
<sequence length="291" mass="31858">MANPLPDQPATRPALRFLKTMLFGRGDATLRESIEEALEEHETETTSVAGDLSSDERTMIRNLLDFGERRAGDIMVPRGDIIGFSATGSFAELVQAFAEAGHSRLPIYTGDFDRILGMVHVKDAYNVIAEKGRDADVPIESIMRPVLFVPFAMRVLDLLARMRAGRTHMAMVVDEYGGTDGLVTVEDIVEEIVGDIEDEHDEPEEEALLALPNGVYEADARLDIHALEERLATDLVGAVDGDIDTVGGLIFMLEGEVPEVGATVSHPEGWSFTVLAADERRVERVRVTPDA</sequence>
<dbReference type="Pfam" id="PF00571">
    <property type="entry name" value="CBS"/>
    <property type="match status" value="2"/>
</dbReference>
<organism evidence="6 7">
    <name type="scientific">Pacificimonas pallii</name>
    <dbReference type="NCBI Taxonomy" id="2827236"/>
    <lineage>
        <taxon>Bacteria</taxon>
        <taxon>Pseudomonadati</taxon>
        <taxon>Pseudomonadota</taxon>
        <taxon>Alphaproteobacteria</taxon>
        <taxon>Sphingomonadales</taxon>
        <taxon>Sphingosinicellaceae</taxon>
        <taxon>Pacificimonas</taxon>
    </lineage>
</organism>
<dbReference type="InterPro" id="IPR005170">
    <property type="entry name" value="Transptr-assoc_dom"/>
</dbReference>
<name>A0ABS6SD39_9SPHN</name>
<proteinExistence type="inferred from homology"/>
<evidence type="ECO:0000256" key="2">
    <source>
        <dbReference type="ARBA" id="ARBA00022737"/>
    </source>
</evidence>
<evidence type="ECO:0000256" key="1">
    <source>
        <dbReference type="ARBA" id="ARBA00006446"/>
    </source>
</evidence>
<evidence type="ECO:0000259" key="5">
    <source>
        <dbReference type="PROSITE" id="PS51371"/>
    </source>
</evidence>
<keyword evidence="3 4" id="KW-0129">CBS domain</keyword>
<evidence type="ECO:0000256" key="4">
    <source>
        <dbReference type="PROSITE-ProRule" id="PRU00703"/>
    </source>
</evidence>
<feature type="domain" description="CBS" evidence="5">
    <location>
        <begin position="75"/>
        <end position="135"/>
    </location>
</feature>